<reference evidence="5" key="1">
    <citation type="submission" date="2018-02" db="EMBL/GenBank/DDBJ databases">
        <authorList>
            <person name="Cohen D.B."/>
            <person name="Kent A.D."/>
        </authorList>
    </citation>
    <scope>NUCLEOTIDE SEQUENCE</scope>
</reference>
<dbReference type="PANTHER" id="PTHR33388:SF1">
    <property type="entry name" value="PROTEIN SPEAR2"/>
    <property type="match status" value="1"/>
</dbReference>
<evidence type="ECO:0000256" key="2">
    <source>
        <dbReference type="ARBA" id="ARBA00023015"/>
    </source>
</evidence>
<protein>
    <submittedName>
        <fullName evidence="5">Uncharacterized protein</fullName>
    </submittedName>
</protein>
<keyword evidence="1" id="KW-0678">Repressor</keyword>
<feature type="compositionally biased region" description="Polar residues" evidence="4">
    <location>
        <begin position="20"/>
        <end position="30"/>
    </location>
</feature>
<dbReference type="PANTHER" id="PTHR33388">
    <property type="entry name" value="OS01G0212500 PROTEIN"/>
    <property type="match status" value="1"/>
</dbReference>
<proteinExistence type="predicted"/>
<evidence type="ECO:0000313" key="5">
    <source>
        <dbReference type="EMBL" id="SPD19248.1"/>
    </source>
</evidence>
<feature type="compositionally biased region" description="Basic and acidic residues" evidence="4">
    <location>
        <begin position="44"/>
        <end position="56"/>
    </location>
</feature>
<dbReference type="EMBL" id="OIVN01004780">
    <property type="protein sequence ID" value="SPD19248.1"/>
    <property type="molecule type" value="Genomic_DNA"/>
</dbReference>
<name>A0A2N9I4E0_FAGSY</name>
<evidence type="ECO:0000256" key="3">
    <source>
        <dbReference type="ARBA" id="ARBA00023163"/>
    </source>
</evidence>
<keyword evidence="3" id="KW-0804">Transcription</keyword>
<evidence type="ECO:0000256" key="1">
    <source>
        <dbReference type="ARBA" id="ARBA00022491"/>
    </source>
</evidence>
<feature type="compositionally biased region" description="Gly residues" evidence="4">
    <location>
        <begin position="7"/>
        <end position="17"/>
    </location>
</feature>
<feature type="region of interest" description="Disordered" evidence="4">
    <location>
        <begin position="1"/>
        <end position="82"/>
    </location>
</feature>
<organism evidence="5">
    <name type="scientific">Fagus sylvatica</name>
    <name type="common">Beechnut</name>
    <dbReference type="NCBI Taxonomy" id="28930"/>
    <lineage>
        <taxon>Eukaryota</taxon>
        <taxon>Viridiplantae</taxon>
        <taxon>Streptophyta</taxon>
        <taxon>Embryophyta</taxon>
        <taxon>Tracheophyta</taxon>
        <taxon>Spermatophyta</taxon>
        <taxon>Magnoliopsida</taxon>
        <taxon>eudicotyledons</taxon>
        <taxon>Gunneridae</taxon>
        <taxon>Pentapetalae</taxon>
        <taxon>rosids</taxon>
        <taxon>fabids</taxon>
        <taxon>Fagales</taxon>
        <taxon>Fagaceae</taxon>
        <taxon>Fagus</taxon>
    </lineage>
</organism>
<dbReference type="AlphaFoldDB" id="A0A2N9I4E0"/>
<evidence type="ECO:0000256" key="4">
    <source>
        <dbReference type="SAM" id="MobiDB-lite"/>
    </source>
</evidence>
<dbReference type="InterPro" id="IPR040356">
    <property type="entry name" value="SPEAR"/>
</dbReference>
<sequence>MCSNTVSGGGNGGGNGCGWTSASGSNNNPPKRQKVPKRGPGVAELEKILREQENKDTTANIDGFSASLSSPYHHSHPQPPLPPPPPIATILHPVTPPFNASPSTSSNIHVGLVPHLDHFNGSSTSAILGSGMSSLVEKPLFPITWGSCKSDSAIPIFPTHISNACPSSNLLQRKNCQFSPTMVLGMKRPEPFSVDNSPRPQFHFRVPPMIDPRMARENQSSSSDNRSAYRLDPRSTISTFLRETRRDGPLDINSKKCITDFGASHLITICTHLAALRFLHPPQEVFKESFPNMTCFLSNMEDSHKRSGKGGSDSERPLHGLLQLKEQMGTKELTLSLNYERGEAGGEGIDLNLKL</sequence>
<accession>A0A2N9I4E0</accession>
<keyword evidence="2" id="KW-0805">Transcription regulation</keyword>
<dbReference type="GO" id="GO:0003700">
    <property type="term" value="F:DNA-binding transcription factor activity"/>
    <property type="evidence" value="ECO:0007669"/>
    <property type="project" value="InterPro"/>
</dbReference>
<gene>
    <name evidence="5" type="ORF">FSB_LOCUS47130</name>
</gene>